<dbReference type="KEGG" id="mtw:CQW49_08125"/>
<sequence>MVQEPRGVTMTEAEKLADAEAALHKLLTTGGVVEVTHNGKTVKYARANIGELKAYVAQLRGGRINSVRVTSSKGL</sequence>
<evidence type="ECO:0000313" key="1">
    <source>
        <dbReference type="EMBL" id="ATQ67867.1"/>
    </source>
</evidence>
<dbReference type="GO" id="GO:0019058">
    <property type="term" value="P:viral life cycle"/>
    <property type="evidence" value="ECO:0007669"/>
    <property type="project" value="InterPro"/>
</dbReference>
<dbReference type="SUPFAM" id="SSF64210">
    <property type="entry name" value="Head-to-tail joining protein W, gpW"/>
    <property type="match status" value="1"/>
</dbReference>
<dbReference type="Gene3D" id="3.30.1580.10">
    <property type="entry name" value="Head-to-tail joining protein W"/>
    <property type="match status" value="1"/>
</dbReference>
<dbReference type="InterPro" id="IPR036626">
    <property type="entry name" value="GpW_sf"/>
</dbReference>
<dbReference type="Pfam" id="PF02831">
    <property type="entry name" value="gpW"/>
    <property type="match status" value="1"/>
</dbReference>
<gene>
    <name evidence="1" type="ORF">CQW49_08125</name>
</gene>
<accession>A0A2D2CYQ0</accession>
<dbReference type="InterPro" id="IPR004174">
    <property type="entry name" value="GpW"/>
</dbReference>
<organism evidence="1 2">
    <name type="scientific">Methylosinus trichosporium (strain ATCC 35070 / NCIMB 11131 / UNIQEM 75 / OB3b)</name>
    <dbReference type="NCBI Taxonomy" id="595536"/>
    <lineage>
        <taxon>Bacteria</taxon>
        <taxon>Pseudomonadati</taxon>
        <taxon>Pseudomonadota</taxon>
        <taxon>Alphaproteobacteria</taxon>
        <taxon>Hyphomicrobiales</taxon>
        <taxon>Methylocystaceae</taxon>
        <taxon>Methylosinus</taxon>
    </lineage>
</organism>
<dbReference type="STRING" id="595536.GCA_000178815_03522"/>
<name>A0A2D2CYQ0_METT3</name>
<dbReference type="AlphaFoldDB" id="A0A2D2CYQ0"/>
<reference evidence="2" key="1">
    <citation type="submission" date="2017-10" db="EMBL/GenBank/DDBJ databases">
        <title>Completed PacBio SMRT sequence of Methylosinus trichosporium OB3b reveals presence of a third large plasmid.</title>
        <authorList>
            <person name="Charles T.C."/>
            <person name="Lynch M.D.J."/>
            <person name="Heil J.R."/>
            <person name="Cheng J."/>
        </authorList>
    </citation>
    <scope>NUCLEOTIDE SEQUENCE [LARGE SCALE GENOMIC DNA]</scope>
    <source>
        <strain evidence="2">OB3b</strain>
    </source>
</reference>
<proteinExistence type="predicted"/>
<dbReference type="Proteomes" id="UP000230709">
    <property type="component" value="Chromosome"/>
</dbReference>
<keyword evidence="2" id="KW-1185">Reference proteome</keyword>
<dbReference type="EMBL" id="CP023737">
    <property type="protein sequence ID" value="ATQ67867.1"/>
    <property type="molecule type" value="Genomic_DNA"/>
</dbReference>
<evidence type="ECO:0000313" key="2">
    <source>
        <dbReference type="Proteomes" id="UP000230709"/>
    </source>
</evidence>
<protein>
    <submittedName>
        <fullName evidence="1">Phage tail protein</fullName>
    </submittedName>
</protein>